<name>A0A2W2B3Y5_9BACT</name>
<dbReference type="InterPro" id="IPR003313">
    <property type="entry name" value="AraC-bd"/>
</dbReference>
<dbReference type="Proteomes" id="UP000248745">
    <property type="component" value="Unassembled WGS sequence"/>
</dbReference>
<dbReference type="InterPro" id="IPR014710">
    <property type="entry name" value="RmlC-like_jellyroll"/>
</dbReference>
<proteinExistence type="predicted"/>
<dbReference type="Gene3D" id="1.10.10.60">
    <property type="entry name" value="Homeodomain-like"/>
    <property type="match status" value="1"/>
</dbReference>
<dbReference type="InterPro" id="IPR009057">
    <property type="entry name" value="Homeodomain-like_sf"/>
</dbReference>
<dbReference type="InterPro" id="IPR018060">
    <property type="entry name" value="HTH_AraC"/>
</dbReference>
<dbReference type="PROSITE" id="PS01124">
    <property type="entry name" value="HTH_ARAC_FAMILY_2"/>
    <property type="match status" value="1"/>
</dbReference>
<keyword evidence="1" id="KW-0805">Transcription regulation</keyword>
<dbReference type="Pfam" id="PF12833">
    <property type="entry name" value="HTH_18"/>
    <property type="match status" value="1"/>
</dbReference>
<evidence type="ECO:0000256" key="2">
    <source>
        <dbReference type="ARBA" id="ARBA00023125"/>
    </source>
</evidence>
<dbReference type="PANTHER" id="PTHR43280">
    <property type="entry name" value="ARAC-FAMILY TRANSCRIPTIONAL REGULATOR"/>
    <property type="match status" value="1"/>
</dbReference>
<dbReference type="PRINTS" id="PR00032">
    <property type="entry name" value="HTHARAC"/>
</dbReference>
<dbReference type="EMBL" id="QKTW01000030">
    <property type="protein sequence ID" value="PZF70837.1"/>
    <property type="molecule type" value="Genomic_DNA"/>
</dbReference>
<dbReference type="OrthoDB" id="1096411at2"/>
<dbReference type="SMART" id="SM00342">
    <property type="entry name" value="HTH_ARAC"/>
    <property type="match status" value="1"/>
</dbReference>
<dbReference type="AlphaFoldDB" id="A0A2W2B3Y5"/>
<sequence length="263" mass="30383">MSKKQAIPVNQFGAEDMVIERVEFDKLPELGEWQQPERHDRHSFFLLEKGSVTMEIDFQVYEIRAPSVIYMHPDQVHKIRSFKHVSVVAWAIHNEHLTKQNLAALEVTAPISLHPESYALIADTAAIAMRFKDRQTILNALIELVIALFDHSPAQHRSYTIAKSFKQLLEQRYVSLKRPNDYAQLLHLSVPYLNECIKNATGHSVSHQIQQRIILEAKRLLYHSAYSLKEIAMLLGYDDYAYFSRLFTNIVGTSPATFRKNHD</sequence>
<accession>A0A2W2B3Y5</accession>
<keyword evidence="6" id="KW-1185">Reference proteome</keyword>
<gene>
    <name evidence="5" type="ORF">DN068_21585</name>
</gene>
<keyword evidence="2" id="KW-0238">DNA-binding</keyword>
<dbReference type="RefSeq" id="WP_111001038.1">
    <property type="nucleotide sequence ID" value="NZ_QKTW01000030.1"/>
</dbReference>
<keyword evidence="3" id="KW-0804">Transcription</keyword>
<dbReference type="Pfam" id="PF02311">
    <property type="entry name" value="AraC_binding"/>
    <property type="match status" value="1"/>
</dbReference>
<evidence type="ECO:0000313" key="6">
    <source>
        <dbReference type="Proteomes" id="UP000248745"/>
    </source>
</evidence>
<comment type="caution">
    <text evidence="5">The sequence shown here is derived from an EMBL/GenBank/DDBJ whole genome shotgun (WGS) entry which is preliminary data.</text>
</comment>
<dbReference type="InterPro" id="IPR037923">
    <property type="entry name" value="HTH-like"/>
</dbReference>
<dbReference type="GO" id="GO:0003700">
    <property type="term" value="F:DNA-binding transcription factor activity"/>
    <property type="evidence" value="ECO:0007669"/>
    <property type="project" value="InterPro"/>
</dbReference>
<evidence type="ECO:0000313" key="5">
    <source>
        <dbReference type="EMBL" id="PZF70837.1"/>
    </source>
</evidence>
<dbReference type="Gene3D" id="2.60.120.10">
    <property type="entry name" value="Jelly Rolls"/>
    <property type="match status" value="1"/>
</dbReference>
<evidence type="ECO:0000256" key="1">
    <source>
        <dbReference type="ARBA" id="ARBA00023015"/>
    </source>
</evidence>
<feature type="domain" description="HTH araC/xylS-type" evidence="4">
    <location>
        <begin position="163"/>
        <end position="261"/>
    </location>
</feature>
<dbReference type="SUPFAM" id="SSF51215">
    <property type="entry name" value="Regulatory protein AraC"/>
    <property type="match status" value="1"/>
</dbReference>
<dbReference type="InterPro" id="IPR020449">
    <property type="entry name" value="Tscrpt_reg_AraC-type_HTH"/>
</dbReference>
<organism evidence="5 6">
    <name type="scientific">Taibaiella soli</name>
    <dbReference type="NCBI Taxonomy" id="1649169"/>
    <lineage>
        <taxon>Bacteria</taxon>
        <taxon>Pseudomonadati</taxon>
        <taxon>Bacteroidota</taxon>
        <taxon>Chitinophagia</taxon>
        <taxon>Chitinophagales</taxon>
        <taxon>Chitinophagaceae</taxon>
        <taxon>Taibaiella</taxon>
    </lineage>
</organism>
<dbReference type="SUPFAM" id="SSF46689">
    <property type="entry name" value="Homeodomain-like"/>
    <property type="match status" value="1"/>
</dbReference>
<reference evidence="5 6" key="1">
    <citation type="submission" date="2018-06" db="EMBL/GenBank/DDBJ databases">
        <title>Mucibacter soli gen. nov., sp. nov., a new member of the family Chitinophagaceae producing mucin.</title>
        <authorList>
            <person name="Kim M.-K."/>
            <person name="Park S."/>
            <person name="Kim T.-S."/>
            <person name="Joung Y."/>
            <person name="Han J.-H."/>
            <person name="Kim S.B."/>
        </authorList>
    </citation>
    <scope>NUCLEOTIDE SEQUENCE [LARGE SCALE GENOMIC DNA]</scope>
    <source>
        <strain evidence="5 6">R1-15</strain>
    </source>
</reference>
<evidence type="ECO:0000256" key="3">
    <source>
        <dbReference type="ARBA" id="ARBA00023163"/>
    </source>
</evidence>
<dbReference type="GO" id="GO:0043565">
    <property type="term" value="F:sequence-specific DNA binding"/>
    <property type="evidence" value="ECO:0007669"/>
    <property type="project" value="InterPro"/>
</dbReference>
<protein>
    <submittedName>
        <fullName evidence="5">AraC family transcriptional regulator</fullName>
    </submittedName>
</protein>
<dbReference type="PANTHER" id="PTHR43280:SF2">
    <property type="entry name" value="HTH-TYPE TRANSCRIPTIONAL REGULATOR EXSA"/>
    <property type="match status" value="1"/>
</dbReference>
<evidence type="ECO:0000259" key="4">
    <source>
        <dbReference type="PROSITE" id="PS01124"/>
    </source>
</evidence>